<proteinExistence type="inferred from homology"/>
<comment type="caution">
    <text evidence="8">Lacks conserved residue(s) required for the propagation of feature annotation.</text>
</comment>
<dbReference type="PROSITE" id="PS50850">
    <property type="entry name" value="MFS"/>
    <property type="match status" value="1"/>
</dbReference>
<keyword evidence="3 8" id="KW-0813">Transport</keyword>
<keyword evidence="4" id="KW-1003">Cell membrane</keyword>
<protein>
    <recommendedName>
        <fullName evidence="8">Bcr/CflA family efflux transporter</fullName>
    </recommendedName>
</protein>
<feature type="transmembrane region" description="Helical" evidence="8">
    <location>
        <begin position="210"/>
        <end position="233"/>
    </location>
</feature>
<keyword evidence="11" id="KW-1185">Reference proteome</keyword>
<evidence type="ECO:0000256" key="7">
    <source>
        <dbReference type="ARBA" id="ARBA00023136"/>
    </source>
</evidence>
<evidence type="ECO:0000313" key="11">
    <source>
        <dbReference type="Proteomes" id="UP001501671"/>
    </source>
</evidence>
<dbReference type="CDD" id="cd17320">
    <property type="entry name" value="MFS_MdfA_MDR_like"/>
    <property type="match status" value="1"/>
</dbReference>
<dbReference type="Gene3D" id="1.20.1720.10">
    <property type="entry name" value="Multidrug resistance protein D"/>
    <property type="match status" value="1"/>
</dbReference>
<evidence type="ECO:0000256" key="2">
    <source>
        <dbReference type="ARBA" id="ARBA00006236"/>
    </source>
</evidence>
<evidence type="ECO:0000256" key="3">
    <source>
        <dbReference type="ARBA" id="ARBA00022448"/>
    </source>
</evidence>
<feature type="transmembrane region" description="Helical" evidence="8">
    <location>
        <begin position="309"/>
        <end position="331"/>
    </location>
</feature>
<evidence type="ECO:0000256" key="4">
    <source>
        <dbReference type="ARBA" id="ARBA00022475"/>
    </source>
</evidence>
<organism evidence="10 11">
    <name type="scientific">Pigmentiphaga soli</name>
    <dbReference type="NCBI Taxonomy" id="1007095"/>
    <lineage>
        <taxon>Bacteria</taxon>
        <taxon>Pseudomonadati</taxon>
        <taxon>Pseudomonadota</taxon>
        <taxon>Betaproteobacteria</taxon>
        <taxon>Burkholderiales</taxon>
        <taxon>Alcaligenaceae</taxon>
        <taxon>Pigmentiphaga</taxon>
    </lineage>
</organism>
<dbReference type="Pfam" id="PF07690">
    <property type="entry name" value="MFS_1"/>
    <property type="match status" value="1"/>
</dbReference>
<feature type="transmembrane region" description="Helical" evidence="8">
    <location>
        <begin position="276"/>
        <end position="297"/>
    </location>
</feature>
<evidence type="ECO:0000256" key="5">
    <source>
        <dbReference type="ARBA" id="ARBA00022692"/>
    </source>
</evidence>
<feature type="transmembrane region" description="Helical" evidence="8">
    <location>
        <begin position="42"/>
        <end position="60"/>
    </location>
</feature>
<dbReference type="RefSeq" id="WP_345248104.1">
    <property type="nucleotide sequence ID" value="NZ_BAABFO010000006.1"/>
</dbReference>
<keyword evidence="6 8" id="KW-1133">Transmembrane helix</keyword>
<reference evidence="11" key="1">
    <citation type="journal article" date="2019" name="Int. J. Syst. Evol. Microbiol.">
        <title>The Global Catalogue of Microorganisms (GCM) 10K type strain sequencing project: providing services to taxonomists for standard genome sequencing and annotation.</title>
        <authorList>
            <consortium name="The Broad Institute Genomics Platform"/>
            <consortium name="The Broad Institute Genome Sequencing Center for Infectious Disease"/>
            <person name="Wu L."/>
            <person name="Ma J."/>
        </authorList>
    </citation>
    <scope>NUCLEOTIDE SEQUENCE [LARGE SCALE GENOMIC DNA]</scope>
    <source>
        <strain evidence="11">JCM 17666</strain>
    </source>
</reference>
<accession>A0ABP8GSJ6</accession>
<comment type="caution">
    <text evidence="10">The sequence shown here is derived from an EMBL/GenBank/DDBJ whole genome shotgun (WGS) entry which is preliminary data.</text>
</comment>
<evidence type="ECO:0000256" key="1">
    <source>
        <dbReference type="ARBA" id="ARBA00004651"/>
    </source>
</evidence>
<keyword evidence="8" id="KW-0997">Cell inner membrane</keyword>
<keyword evidence="5 8" id="KW-0812">Transmembrane</keyword>
<evidence type="ECO:0000256" key="8">
    <source>
        <dbReference type="RuleBase" id="RU365088"/>
    </source>
</evidence>
<evidence type="ECO:0000256" key="6">
    <source>
        <dbReference type="ARBA" id="ARBA00022989"/>
    </source>
</evidence>
<sequence length="394" mass="41955">MPHFALTVVLALLTMVGPLGIDAYLPSIPAIAREFGATDLLVQQTLSFYVGGMSVMMLFYGTLSDSYGRRPVVLVSLALYCIASVAAALAPGVVPLIVVRALQGLCGGAGTIIARAMVQDRFRGHEAQRMMAMITMVFGVAPALAPIIGGWLEATLGWRWVFAFLALFAAAMWFTSRAVLAETLPPEQRMPFRPGPIAASYRRLLSEPRFMLRVIGYAFVFSGVGLYVGSAPAFMMNILHQPPTAFAWLFIPLVSGIMSGSAVAGRLSGRVGPDRLIRAGFAIMVCAVAINVAYSALADVRLPYAVMPMFVFTFGMSLAAPGMTVLSLSVFSDMRGLAAAMQGFTQMMVFALISGLLAPQLFDSALHIALGHAAGLAIGIAAWSAGESLRPRHR</sequence>
<feature type="transmembrane region" description="Helical" evidence="8">
    <location>
        <begin position="368"/>
        <end position="386"/>
    </location>
</feature>
<comment type="similarity">
    <text evidence="2 8">Belongs to the major facilitator superfamily. Bcr/CmlA family.</text>
</comment>
<feature type="transmembrane region" description="Helical" evidence="8">
    <location>
        <begin position="158"/>
        <end position="180"/>
    </location>
</feature>
<dbReference type="InterPro" id="IPR011701">
    <property type="entry name" value="MFS"/>
</dbReference>
<dbReference type="EMBL" id="BAABFO010000006">
    <property type="protein sequence ID" value="GAA4329352.1"/>
    <property type="molecule type" value="Genomic_DNA"/>
</dbReference>
<evidence type="ECO:0000259" key="9">
    <source>
        <dbReference type="PROSITE" id="PS50850"/>
    </source>
</evidence>
<feature type="transmembrane region" description="Helical" evidence="8">
    <location>
        <begin position="97"/>
        <end position="118"/>
    </location>
</feature>
<dbReference type="SUPFAM" id="SSF103473">
    <property type="entry name" value="MFS general substrate transporter"/>
    <property type="match status" value="1"/>
</dbReference>
<gene>
    <name evidence="10" type="ORF">GCM10023144_16030</name>
</gene>
<dbReference type="InterPro" id="IPR036259">
    <property type="entry name" value="MFS_trans_sf"/>
</dbReference>
<dbReference type="InterPro" id="IPR020846">
    <property type="entry name" value="MFS_dom"/>
</dbReference>
<name>A0ABP8GSJ6_9BURK</name>
<evidence type="ECO:0000313" key="10">
    <source>
        <dbReference type="EMBL" id="GAA4329352.1"/>
    </source>
</evidence>
<dbReference type="NCBIfam" id="TIGR00710">
    <property type="entry name" value="efflux_Bcr_CflA"/>
    <property type="match status" value="1"/>
</dbReference>
<dbReference type="InterPro" id="IPR004812">
    <property type="entry name" value="Efflux_drug-R_Bcr/CmlA"/>
</dbReference>
<feature type="transmembrane region" description="Helical" evidence="8">
    <location>
        <begin position="72"/>
        <end position="91"/>
    </location>
</feature>
<dbReference type="Proteomes" id="UP001501671">
    <property type="component" value="Unassembled WGS sequence"/>
</dbReference>
<comment type="subcellular location">
    <subcellularLocation>
        <location evidence="8">Cell inner membrane</location>
        <topology evidence="8">Multi-pass membrane protein</topology>
    </subcellularLocation>
    <subcellularLocation>
        <location evidence="1">Cell membrane</location>
        <topology evidence="1">Multi-pass membrane protein</topology>
    </subcellularLocation>
</comment>
<feature type="transmembrane region" description="Helical" evidence="8">
    <location>
        <begin position="343"/>
        <end position="362"/>
    </location>
</feature>
<feature type="transmembrane region" description="Helical" evidence="8">
    <location>
        <begin position="245"/>
        <end position="264"/>
    </location>
</feature>
<keyword evidence="7 8" id="KW-0472">Membrane</keyword>
<dbReference type="PANTHER" id="PTHR23502">
    <property type="entry name" value="MAJOR FACILITATOR SUPERFAMILY"/>
    <property type="match status" value="1"/>
</dbReference>
<feature type="domain" description="Major facilitator superfamily (MFS) profile" evidence="9">
    <location>
        <begin position="6"/>
        <end position="394"/>
    </location>
</feature>
<feature type="transmembrane region" description="Helical" evidence="8">
    <location>
        <begin position="130"/>
        <end position="152"/>
    </location>
</feature>
<dbReference type="PANTHER" id="PTHR23502:SF132">
    <property type="entry name" value="POLYAMINE TRANSPORTER 2-RELATED"/>
    <property type="match status" value="1"/>
</dbReference>